<organism evidence="5 6">
    <name type="scientific">Marinicrinis sediminis</name>
    <dbReference type="NCBI Taxonomy" id="1652465"/>
    <lineage>
        <taxon>Bacteria</taxon>
        <taxon>Bacillati</taxon>
        <taxon>Bacillota</taxon>
        <taxon>Bacilli</taxon>
        <taxon>Bacillales</taxon>
        <taxon>Paenibacillaceae</taxon>
    </lineage>
</organism>
<evidence type="ECO:0000313" key="5">
    <source>
        <dbReference type="EMBL" id="MFD2673137.1"/>
    </source>
</evidence>
<dbReference type="PANTHER" id="PTHR38149">
    <property type="entry name" value="ATPASE"/>
    <property type="match status" value="1"/>
</dbReference>
<protein>
    <submittedName>
        <fullName evidence="5">ABC-ATPase domain-containing protein</fullName>
    </submittedName>
</protein>
<keyword evidence="6" id="KW-1185">Reference proteome</keyword>
<dbReference type="InterPro" id="IPR019195">
    <property type="entry name" value="ABC_ATPase_put"/>
</dbReference>
<dbReference type="RefSeq" id="WP_379930694.1">
    <property type="nucleotide sequence ID" value="NZ_JBHUMM010000043.1"/>
</dbReference>
<dbReference type="SUPFAM" id="SSF52540">
    <property type="entry name" value="P-loop containing nucleoside triphosphate hydrolases"/>
    <property type="match status" value="1"/>
</dbReference>
<proteinExistence type="predicted"/>
<feature type="domain" description="ATPase of the ABC class C-terminal" evidence="2">
    <location>
        <begin position="181"/>
        <end position="458"/>
    </location>
</feature>
<gene>
    <name evidence="5" type="ORF">ACFSUC_16315</name>
</gene>
<evidence type="ECO:0000259" key="2">
    <source>
        <dbReference type="Pfam" id="PF09818"/>
    </source>
</evidence>
<evidence type="ECO:0000256" key="1">
    <source>
        <dbReference type="SAM" id="MobiDB-lite"/>
    </source>
</evidence>
<feature type="domain" description="MRB1590-like C-terminal" evidence="4">
    <location>
        <begin position="481"/>
        <end position="581"/>
    </location>
</feature>
<name>A0ABW5RGH0_9BACL</name>
<dbReference type="PANTHER" id="PTHR38149:SF1">
    <property type="entry name" value="ATPASE"/>
    <property type="match status" value="1"/>
</dbReference>
<comment type="caution">
    <text evidence="5">The sequence shown here is derived from an EMBL/GenBank/DDBJ whole genome shotgun (WGS) entry which is preliminary data.</text>
</comment>
<accession>A0ABW5RGH0</accession>
<dbReference type="Pfam" id="PF09818">
    <property type="entry name" value="ABC_ATPase"/>
    <property type="match status" value="1"/>
</dbReference>
<dbReference type="Gene3D" id="3.40.50.300">
    <property type="entry name" value="P-loop containing nucleotide triphosphate hydrolases"/>
    <property type="match status" value="1"/>
</dbReference>
<dbReference type="Pfam" id="PF21117">
    <property type="entry name" value="MRB1590_C"/>
    <property type="match status" value="1"/>
</dbReference>
<dbReference type="InterPro" id="IPR046834">
    <property type="entry name" value="ABC_ATPase_C"/>
</dbReference>
<dbReference type="EMBL" id="JBHUMM010000043">
    <property type="protein sequence ID" value="MFD2673137.1"/>
    <property type="molecule type" value="Genomic_DNA"/>
</dbReference>
<dbReference type="InterPro" id="IPR046833">
    <property type="entry name" value="ABC_N"/>
</dbReference>
<dbReference type="InterPro" id="IPR049069">
    <property type="entry name" value="MRB1590-like_C"/>
</dbReference>
<evidence type="ECO:0000259" key="3">
    <source>
        <dbReference type="Pfam" id="PF20446"/>
    </source>
</evidence>
<evidence type="ECO:0000259" key="4">
    <source>
        <dbReference type="Pfam" id="PF21117"/>
    </source>
</evidence>
<feature type="region of interest" description="Disordered" evidence="1">
    <location>
        <begin position="91"/>
        <end position="121"/>
    </location>
</feature>
<feature type="domain" description="ATPase of the ABC class N-terminal" evidence="3">
    <location>
        <begin position="3"/>
        <end position="175"/>
    </location>
</feature>
<sequence>MLHSLEKMLRNLDGKSYKMYKQIEGSYEEEWFQLHIDYVQGDPFAAPTRIRWVIPKSFVAFEEEWVGTKARKIAFVDYMTRQLASELVRISGRHSQQSSGKPDSHHGLTKGTGNSGLAMMDTPGQEMLERSSIAILKHHLDIRMTIGLPAAGRRILGLNAIQMLCNQLPLALKKIGASLDHASLQAQLMLADQQEDIRTFLRTNGYIAFVANGSILPRESGISNRPMHASQAVAFQSPASMEIEIPVRHRSAPIAGMGIRRGVTVIAGGGFHGKSTLLRSLERGVYPHIAVDGREFVITDTDAVKIRAEDGRSIERVNIQPFINHLPFGQDTTAFTTENASGSTSQAANIIEALEMGAKAILIDEDTSATNFMIRDQRMQALVHKEREPITPYMDHVRQLYEKQDVSTVIVTGGSGDYLEVSDQVIVMDAYVPQDATLQAREIVQSYPSHRSSDLEHEIDLMTSSRKLDSRSLMIPGSKQKVEAKNQTTIQYGRSWIDLAFLEQLLETSQTRAIAYALLWLQKQRKKNQSVSEAIDAVYTQIEERGLEAISPYYGAHPGDLAMPRRFEIAGALNRYRLLRMQ</sequence>
<dbReference type="Pfam" id="PF20446">
    <property type="entry name" value="ABC_N"/>
    <property type="match status" value="1"/>
</dbReference>
<dbReference type="Proteomes" id="UP001597497">
    <property type="component" value="Unassembled WGS sequence"/>
</dbReference>
<evidence type="ECO:0000313" key="6">
    <source>
        <dbReference type="Proteomes" id="UP001597497"/>
    </source>
</evidence>
<dbReference type="InterPro" id="IPR027417">
    <property type="entry name" value="P-loop_NTPase"/>
</dbReference>
<reference evidence="6" key="1">
    <citation type="journal article" date="2019" name="Int. J. Syst. Evol. Microbiol.">
        <title>The Global Catalogue of Microorganisms (GCM) 10K type strain sequencing project: providing services to taxonomists for standard genome sequencing and annotation.</title>
        <authorList>
            <consortium name="The Broad Institute Genomics Platform"/>
            <consortium name="The Broad Institute Genome Sequencing Center for Infectious Disease"/>
            <person name="Wu L."/>
            <person name="Ma J."/>
        </authorList>
    </citation>
    <scope>NUCLEOTIDE SEQUENCE [LARGE SCALE GENOMIC DNA]</scope>
    <source>
        <strain evidence="6">KCTC 33676</strain>
    </source>
</reference>